<evidence type="ECO:0000313" key="5">
    <source>
        <dbReference type="EMBL" id="MFC4261213.1"/>
    </source>
</evidence>
<dbReference type="InterPro" id="IPR007428">
    <property type="entry name" value="MlaA"/>
</dbReference>
<organism evidence="5 6">
    <name type="scientific">Marinobacter lacisalsi</name>
    <dbReference type="NCBI Taxonomy" id="475979"/>
    <lineage>
        <taxon>Bacteria</taxon>
        <taxon>Pseudomonadati</taxon>
        <taxon>Pseudomonadota</taxon>
        <taxon>Gammaproteobacteria</taxon>
        <taxon>Pseudomonadales</taxon>
        <taxon>Marinobacteraceae</taxon>
        <taxon>Marinobacter</taxon>
    </lineage>
</organism>
<gene>
    <name evidence="5" type="ORF">ACFOZ5_19505</name>
</gene>
<evidence type="ECO:0000256" key="3">
    <source>
        <dbReference type="SAM" id="MobiDB-lite"/>
    </source>
</evidence>
<keyword evidence="6" id="KW-1185">Reference proteome</keyword>
<feature type="compositionally biased region" description="Acidic residues" evidence="3">
    <location>
        <begin position="256"/>
        <end position="266"/>
    </location>
</feature>
<dbReference type="RefSeq" id="WP_379890541.1">
    <property type="nucleotide sequence ID" value="NZ_JBHSDI010000064.1"/>
</dbReference>
<dbReference type="PANTHER" id="PTHR30035">
    <property type="entry name" value="LIPOPROTEIN VACJ-RELATED"/>
    <property type="match status" value="1"/>
</dbReference>
<comment type="caution">
    <text evidence="5">The sequence shown here is derived from an EMBL/GenBank/DDBJ whole genome shotgun (WGS) entry which is preliminary data.</text>
</comment>
<evidence type="ECO:0000256" key="4">
    <source>
        <dbReference type="SAM" id="SignalP"/>
    </source>
</evidence>
<protein>
    <submittedName>
        <fullName evidence="5">VacJ family lipoprotein</fullName>
    </submittedName>
</protein>
<dbReference type="Proteomes" id="UP001595798">
    <property type="component" value="Unassembled WGS sequence"/>
</dbReference>
<dbReference type="Pfam" id="PF04333">
    <property type="entry name" value="MlaA"/>
    <property type="match status" value="1"/>
</dbReference>
<evidence type="ECO:0000256" key="2">
    <source>
        <dbReference type="ARBA" id="ARBA00022729"/>
    </source>
</evidence>
<evidence type="ECO:0000256" key="1">
    <source>
        <dbReference type="ARBA" id="ARBA00010634"/>
    </source>
</evidence>
<sequence length="266" mass="29537">MLRDISRALTMLTFGALALVGCATSPDDRNTETASAGQPPEVTSDAGPQQVDPWEPWNREVYAFNQTVDDWVLRPVAEGYQWVMPDMADRAVTNFFSNLGEVPNFINSVLQLKGEHAVVAAGRFTYNTVFGLGGLFDVATAFDLPERPEDFGQTLGYWGVGSGPYLVLPLMGPSSPRDFTGTLTDSVIFPTARDYMESPEKWYLLGLFIVDTRADLLAAEGFMSGDSYTFVRNAYLQRREYLIRDGKTGSDPFTQSEDEDLMLDDF</sequence>
<feature type="chain" id="PRO_5045219967" evidence="4">
    <location>
        <begin position="19"/>
        <end position="266"/>
    </location>
</feature>
<feature type="region of interest" description="Disordered" evidence="3">
    <location>
        <begin position="27"/>
        <end position="51"/>
    </location>
</feature>
<dbReference type="PRINTS" id="PR01805">
    <property type="entry name" value="VACJLIPOPROT"/>
</dbReference>
<accession>A0ABV8QN44</accession>
<dbReference type="PROSITE" id="PS51257">
    <property type="entry name" value="PROKAR_LIPOPROTEIN"/>
    <property type="match status" value="1"/>
</dbReference>
<evidence type="ECO:0000313" key="6">
    <source>
        <dbReference type="Proteomes" id="UP001595798"/>
    </source>
</evidence>
<dbReference type="PANTHER" id="PTHR30035:SF3">
    <property type="entry name" value="INTERMEMBRANE PHOSPHOLIPID TRANSPORT SYSTEM LIPOPROTEIN MLAA"/>
    <property type="match status" value="1"/>
</dbReference>
<feature type="signal peptide" evidence="4">
    <location>
        <begin position="1"/>
        <end position="18"/>
    </location>
</feature>
<proteinExistence type="inferred from homology"/>
<keyword evidence="2 4" id="KW-0732">Signal</keyword>
<feature type="region of interest" description="Disordered" evidence="3">
    <location>
        <begin position="247"/>
        <end position="266"/>
    </location>
</feature>
<reference evidence="6" key="1">
    <citation type="journal article" date="2019" name="Int. J. Syst. Evol. Microbiol.">
        <title>The Global Catalogue of Microorganisms (GCM) 10K type strain sequencing project: providing services to taxonomists for standard genome sequencing and annotation.</title>
        <authorList>
            <consortium name="The Broad Institute Genomics Platform"/>
            <consortium name="The Broad Institute Genome Sequencing Center for Infectious Disease"/>
            <person name="Wu L."/>
            <person name="Ma J."/>
        </authorList>
    </citation>
    <scope>NUCLEOTIDE SEQUENCE [LARGE SCALE GENOMIC DNA]</scope>
    <source>
        <strain evidence="6">CECT 7297</strain>
    </source>
</reference>
<name>A0ABV8QN44_9GAMM</name>
<keyword evidence="5" id="KW-0449">Lipoprotein</keyword>
<comment type="similarity">
    <text evidence="1">Belongs to the MlaA family.</text>
</comment>
<dbReference type="EMBL" id="JBHSDI010000064">
    <property type="protein sequence ID" value="MFC4261213.1"/>
    <property type="molecule type" value="Genomic_DNA"/>
</dbReference>